<dbReference type="PANTHER" id="PTHR10039:SF10">
    <property type="entry name" value="NACHT DOMAIN-CONTAINING PROTEIN"/>
    <property type="match status" value="1"/>
</dbReference>
<dbReference type="SMART" id="SM00248">
    <property type="entry name" value="ANK"/>
    <property type="match status" value="2"/>
</dbReference>
<evidence type="ECO:0000259" key="4">
    <source>
        <dbReference type="Pfam" id="PF24883"/>
    </source>
</evidence>
<evidence type="ECO:0000313" key="6">
    <source>
        <dbReference type="Proteomes" id="UP001305414"/>
    </source>
</evidence>
<dbReference type="InterPro" id="IPR054471">
    <property type="entry name" value="GPIID_WHD"/>
</dbReference>
<dbReference type="Pfam" id="PF24883">
    <property type="entry name" value="NPHP3_N"/>
    <property type="match status" value="1"/>
</dbReference>
<feature type="domain" description="Nephrocystin 3-like N-terminal" evidence="4">
    <location>
        <begin position="134"/>
        <end position="276"/>
    </location>
</feature>
<dbReference type="InterPro" id="IPR036770">
    <property type="entry name" value="Ankyrin_rpt-contain_sf"/>
</dbReference>
<name>A0AAN7UKJ3_9PEZI</name>
<gene>
    <name evidence="5" type="ORF">RRF57_004788</name>
</gene>
<evidence type="ECO:0000313" key="5">
    <source>
        <dbReference type="EMBL" id="KAK5629073.1"/>
    </source>
</evidence>
<organism evidence="5 6">
    <name type="scientific">Xylaria bambusicola</name>
    <dbReference type="NCBI Taxonomy" id="326684"/>
    <lineage>
        <taxon>Eukaryota</taxon>
        <taxon>Fungi</taxon>
        <taxon>Dikarya</taxon>
        <taxon>Ascomycota</taxon>
        <taxon>Pezizomycotina</taxon>
        <taxon>Sordariomycetes</taxon>
        <taxon>Xylariomycetidae</taxon>
        <taxon>Xylariales</taxon>
        <taxon>Xylariaceae</taxon>
        <taxon>Xylaria</taxon>
    </lineage>
</organism>
<evidence type="ECO:0000256" key="1">
    <source>
        <dbReference type="ARBA" id="ARBA00022737"/>
    </source>
</evidence>
<evidence type="ECO:0000259" key="3">
    <source>
        <dbReference type="Pfam" id="PF22939"/>
    </source>
</evidence>
<feature type="domain" description="GPI inositol-deacylase winged helix" evidence="3">
    <location>
        <begin position="397"/>
        <end position="476"/>
    </location>
</feature>
<feature type="repeat" description="ANK" evidence="2">
    <location>
        <begin position="622"/>
        <end position="654"/>
    </location>
</feature>
<comment type="caution">
    <text evidence="5">The sequence shown here is derived from an EMBL/GenBank/DDBJ whole genome shotgun (WGS) entry which is preliminary data.</text>
</comment>
<dbReference type="EMBL" id="JAWHQM010000010">
    <property type="protein sequence ID" value="KAK5629073.1"/>
    <property type="molecule type" value="Genomic_DNA"/>
</dbReference>
<dbReference type="AlphaFoldDB" id="A0AAN7UKJ3"/>
<dbReference type="PANTHER" id="PTHR10039">
    <property type="entry name" value="AMELOGENIN"/>
    <property type="match status" value="1"/>
</dbReference>
<dbReference type="SUPFAM" id="SSF48403">
    <property type="entry name" value="Ankyrin repeat"/>
    <property type="match status" value="1"/>
</dbReference>
<keyword evidence="6" id="KW-1185">Reference proteome</keyword>
<sequence length="688" mass="77203">MALLYPQSKELRLYLCEYFIVIVRLFHSQFKLLQKSPFGQFMSMSFLNESDLKTYQSDCELWASSIKEEVDKLMATDIVEQSFRTKALLKSSESESLRKKHNTFLRILNSCSTFNYEKAWKETRKIGYATLLDQSQEYRHWKVQPNSCTLVCSGKLGSGKSVLLANMVDDLNLHVQNEGLPVAYFFCQHDNPKSLEAHTIMGCLARQLLCATPLPSGLDDFADTTSPAVDIDGIAGLLLKVLPSRAYFIIDGLDECENRQREILASQLRRLQDHSSLLVCLSFRSEADNTLRLYLEQLAWPIIFQIPDNNTDIEDYITAELERRVESGKLKLGEPTLILEIREVLLQGAQGMFLWVALQIESLCAAKTDMAIRQALADLPRDLPDTFSRILQKSEALGKSYQEQTLKLIVAARRPLTTDELREALSVVPGDTDWKPAQILNDVYSALACCGSLVIVEEEDSTVRLVHHSVKQFLLGGLRGRPSGIFTLHSAMGTMGGIIVTYLNYGVFDTQLSTRVIPRVMAGTAPSKIIHSTLGGSSNVQKAALRLLRSRKQSDYNIGSVLADESRLFNAHSTDQFNFFSYAKSYWFQHIKCILREEQAIHGLLLKLLRGSIIDTNTRDGNDQTPLSWAAASGYEAVVWLLLDKGADFESKDYNGRTPLSYAAANGYKTIVLLLFHKSQAKSAVVFS</sequence>
<dbReference type="Gene3D" id="3.40.50.300">
    <property type="entry name" value="P-loop containing nucleotide triphosphate hydrolases"/>
    <property type="match status" value="1"/>
</dbReference>
<dbReference type="PROSITE" id="PS50297">
    <property type="entry name" value="ANK_REP_REGION"/>
    <property type="match status" value="1"/>
</dbReference>
<dbReference type="Gene3D" id="1.25.40.20">
    <property type="entry name" value="Ankyrin repeat-containing domain"/>
    <property type="match status" value="1"/>
</dbReference>
<accession>A0AAN7UKJ3</accession>
<evidence type="ECO:0008006" key="7">
    <source>
        <dbReference type="Google" id="ProtNLM"/>
    </source>
</evidence>
<dbReference type="InterPro" id="IPR027417">
    <property type="entry name" value="P-loop_NTPase"/>
</dbReference>
<dbReference type="Pfam" id="PF12796">
    <property type="entry name" value="Ank_2"/>
    <property type="match status" value="1"/>
</dbReference>
<dbReference type="Pfam" id="PF22939">
    <property type="entry name" value="WHD_GPIID"/>
    <property type="match status" value="1"/>
</dbReference>
<dbReference type="InterPro" id="IPR002110">
    <property type="entry name" value="Ankyrin_rpt"/>
</dbReference>
<protein>
    <recommendedName>
        <fullName evidence="7">NACHT domain-containing protein</fullName>
    </recommendedName>
</protein>
<dbReference type="Proteomes" id="UP001305414">
    <property type="component" value="Unassembled WGS sequence"/>
</dbReference>
<evidence type="ECO:0000256" key="2">
    <source>
        <dbReference type="PROSITE-ProRule" id="PRU00023"/>
    </source>
</evidence>
<dbReference type="PROSITE" id="PS50088">
    <property type="entry name" value="ANK_REPEAT"/>
    <property type="match status" value="1"/>
</dbReference>
<proteinExistence type="predicted"/>
<reference evidence="5 6" key="1">
    <citation type="submission" date="2023-10" db="EMBL/GenBank/DDBJ databases">
        <title>Draft genome sequence of Xylaria bambusicola isolate GMP-LS, the root and basal stem rot pathogen of sugarcane in Indonesia.</title>
        <authorList>
            <person name="Selvaraj P."/>
            <person name="Muralishankar V."/>
            <person name="Muruganantham S."/>
            <person name="Sp S."/>
            <person name="Haryani S."/>
            <person name="Lau K.J.X."/>
            <person name="Naqvi N.I."/>
        </authorList>
    </citation>
    <scope>NUCLEOTIDE SEQUENCE [LARGE SCALE GENOMIC DNA]</scope>
    <source>
        <strain evidence="5">GMP-LS</strain>
    </source>
</reference>
<dbReference type="InterPro" id="IPR056884">
    <property type="entry name" value="NPHP3-like_N"/>
</dbReference>
<keyword evidence="2" id="KW-0040">ANK repeat</keyword>
<keyword evidence="1" id="KW-0677">Repeat</keyword>